<proteinExistence type="inferred from homology"/>
<keyword evidence="10" id="KW-1185">Reference proteome</keyword>
<dbReference type="RefSeq" id="WP_242987106.1">
    <property type="nucleotide sequence ID" value="NZ_BAABYW010000001.1"/>
</dbReference>
<sequence length="314" mass="35602">MKAFSKSKKNEMAKQEPFFKNMKRRYQLWLMLIPAILSIVIFNYGPMYGIQLAFREFDFTKGLTGGEFVGLTYFIKFFKSFQFTDILRNTFVISFTTLILGFPIPIILALLMNQIKKKRTKKILQTTFYAPHFISMVVMVGLLNVLLAPNTGIISSLFGMFGADINLLGDKMAFVPVYVLSDIWQHAGWNSIIFLAALSSVDSQLYDACKVDGANKWQVIRHVDIPCLVPTMIIMLILNMGNILNVGFEKVFLMQNSSNISVAEVISTYVYKIGIRSNQYSYSAAIGLFNTLINFIMLVVVNRISKKVSDTSLF</sequence>
<evidence type="ECO:0000256" key="4">
    <source>
        <dbReference type="ARBA" id="ARBA00022692"/>
    </source>
</evidence>
<dbReference type="Gene3D" id="1.10.3720.10">
    <property type="entry name" value="MetI-like"/>
    <property type="match status" value="1"/>
</dbReference>
<gene>
    <name evidence="9" type="ORF">K040078D81_19370</name>
</gene>
<keyword evidence="3" id="KW-1003">Cell membrane</keyword>
<dbReference type="Proteomes" id="UP001600943">
    <property type="component" value="Unassembled WGS sequence"/>
</dbReference>
<dbReference type="PANTHER" id="PTHR43227">
    <property type="entry name" value="BLL4140 PROTEIN"/>
    <property type="match status" value="1"/>
</dbReference>
<evidence type="ECO:0000313" key="10">
    <source>
        <dbReference type="Proteomes" id="UP001600943"/>
    </source>
</evidence>
<dbReference type="PROSITE" id="PS50928">
    <property type="entry name" value="ABC_TM1"/>
    <property type="match status" value="1"/>
</dbReference>
<name>A0ABQ0B8P4_9FIRM</name>
<keyword evidence="5 7" id="KW-1133">Transmembrane helix</keyword>
<comment type="caution">
    <text evidence="9">The sequence shown here is derived from an EMBL/GenBank/DDBJ whole genome shotgun (WGS) entry which is preliminary data.</text>
</comment>
<evidence type="ECO:0000256" key="5">
    <source>
        <dbReference type="ARBA" id="ARBA00022989"/>
    </source>
</evidence>
<evidence type="ECO:0000256" key="2">
    <source>
        <dbReference type="ARBA" id="ARBA00022448"/>
    </source>
</evidence>
<comment type="similarity">
    <text evidence="7">Belongs to the binding-protein-dependent transport system permease family.</text>
</comment>
<dbReference type="CDD" id="cd06261">
    <property type="entry name" value="TM_PBP2"/>
    <property type="match status" value="1"/>
</dbReference>
<dbReference type="InterPro" id="IPR050809">
    <property type="entry name" value="UgpAE/MalFG_permease"/>
</dbReference>
<dbReference type="Pfam" id="PF00528">
    <property type="entry name" value="BPD_transp_1"/>
    <property type="match status" value="1"/>
</dbReference>
<comment type="subcellular location">
    <subcellularLocation>
        <location evidence="1 7">Cell membrane</location>
        <topology evidence="1 7">Multi-pass membrane protein</topology>
    </subcellularLocation>
</comment>
<feature type="transmembrane region" description="Helical" evidence="7">
    <location>
        <begin position="28"/>
        <end position="45"/>
    </location>
</feature>
<evidence type="ECO:0000313" key="9">
    <source>
        <dbReference type="EMBL" id="GAA6407820.1"/>
    </source>
</evidence>
<dbReference type="EMBL" id="BAABYW010000001">
    <property type="protein sequence ID" value="GAA6407820.1"/>
    <property type="molecule type" value="Genomic_DNA"/>
</dbReference>
<evidence type="ECO:0000256" key="1">
    <source>
        <dbReference type="ARBA" id="ARBA00004651"/>
    </source>
</evidence>
<evidence type="ECO:0000259" key="8">
    <source>
        <dbReference type="PROSITE" id="PS50928"/>
    </source>
</evidence>
<protein>
    <submittedName>
        <fullName evidence="9">ABC transporter permease subunit</fullName>
    </submittedName>
</protein>
<evidence type="ECO:0000256" key="6">
    <source>
        <dbReference type="ARBA" id="ARBA00023136"/>
    </source>
</evidence>
<keyword evidence="4 7" id="KW-0812">Transmembrane</keyword>
<feature type="domain" description="ABC transmembrane type-1" evidence="8">
    <location>
        <begin position="87"/>
        <end position="301"/>
    </location>
</feature>
<feature type="transmembrane region" description="Helical" evidence="7">
    <location>
        <begin position="280"/>
        <end position="301"/>
    </location>
</feature>
<accession>A0ABQ0B8P4</accession>
<dbReference type="InterPro" id="IPR000515">
    <property type="entry name" value="MetI-like"/>
</dbReference>
<feature type="transmembrane region" description="Helical" evidence="7">
    <location>
        <begin position="91"/>
        <end position="112"/>
    </location>
</feature>
<dbReference type="SUPFAM" id="SSF161098">
    <property type="entry name" value="MetI-like"/>
    <property type="match status" value="1"/>
</dbReference>
<reference evidence="9 10" key="1">
    <citation type="submission" date="2024-04" db="EMBL/GenBank/DDBJ databases">
        <title>Defined microbial consortia suppress multidrug-resistant proinflammatory Enterobacteriaceae via ecological control.</title>
        <authorList>
            <person name="Furuichi M."/>
            <person name="Kawaguchi T."/>
            <person name="Pust M."/>
            <person name="Yasuma K."/>
            <person name="Plichta D."/>
            <person name="Hasegawa N."/>
            <person name="Ohya T."/>
            <person name="Bhattarai S."/>
            <person name="Sasajima S."/>
            <person name="Aoto Y."/>
            <person name="Tuganbaev T."/>
            <person name="Yaginuma M."/>
            <person name="Ueda M."/>
            <person name="Okahashi N."/>
            <person name="Amafuji K."/>
            <person name="Kiridooshi Y."/>
            <person name="Sugita K."/>
            <person name="Strazar M."/>
            <person name="Skelly A."/>
            <person name="Suda W."/>
            <person name="Hattori M."/>
            <person name="Nakamoto N."/>
            <person name="Caballero S."/>
            <person name="Norman J."/>
            <person name="Olle B."/>
            <person name="Tanoue T."/>
            <person name="Arita M."/>
            <person name="Bucci V."/>
            <person name="Atarashi K."/>
            <person name="Xavier R."/>
            <person name="Honda K."/>
        </authorList>
    </citation>
    <scope>NUCLEOTIDE SEQUENCE [LARGE SCALE GENOMIC DNA]</scope>
    <source>
        <strain evidence="10">k04-0078-D8-1</strain>
    </source>
</reference>
<dbReference type="InterPro" id="IPR035906">
    <property type="entry name" value="MetI-like_sf"/>
</dbReference>
<feature type="transmembrane region" description="Helical" evidence="7">
    <location>
        <begin position="133"/>
        <end position="163"/>
    </location>
</feature>
<evidence type="ECO:0000256" key="3">
    <source>
        <dbReference type="ARBA" id="ARBA00022475"/>
    </source>
</evidence>
<dbReference type="PANTHER" id="PTHR43227:SF11">
    <property type="entry name" value="BLL4140 PROTEIN"/>
    <property type="match status" value="1"/>
</dbReference>
<keyword evidence="2 7" id="KW-0813">Transport</keyword>
<evidence type="ECO:0000256" key="7">
    <source>
        <dbReference type="RuleBase" id="RU363032"/>
    </source>
</evidence>
<organism evidence="9 10">
    <name type="scientific">Blautia hominis</name>
    <dbReference type="NCBI Taxonomy" id="2025493"/>
    <lineage>
        <taxon>Bacteria</taxon>
        <taxon>Bacillati</taxon>
        <taxon>Bacillota</taxon>
        <taxon>Clostridia</taxon>
        <taxon>Lachnospirales</taxon>
        <taxon>Lachnospiraceae</taxon>
        <taxon>Blautia</taxon>
    </lineage>
</organism>
<feature type="transmembrane region" description="Helical" evidence="7">
    <location>
        <begin position="222"/>
        <end position="244"/>
    </location>
</feature>
<keyword evidence="6 7" id="KW-0472">Membrane</keyword>